<accession>A0A673WNH8</accession>
<dbReference type="Gene3D" id="2.110.10.10">
    <property type="entry name" value="Hemopexin-like domain"/>
    <property type="match status" value="2"/>
</dbReference>
<evidence type="ECO:0000313" key="8">
    <source>
        <dbReference type="Proteomes" id="UP000472277"/>
    </source>
</evidence>
<keyword evidence="2" id="KW-0964">Secreted</keyword>
<evidence type="ECO:0000256" key="4">
    <source>
        <dbReference type="ARBA" id="ARBA00022737"/>
    </source>
</evidence>
<dbReference type="Ensembl" id="ENSSTUT00000010900.1">
    <property type="protein sequence ID" value="ENSSTUP00000010237.1"/>
    <property type="gene ID" value="ENSSTUG00000004810.1"/>
</dbReference>
<dbReference type="GeneTree" id="ENSGT00940000166972"/>
<dbReference type="SMART" id="SM00120">
    <property type="entry name" value="HX"/>
    <property type="match status" value="5"/>
</dbReference>
<keyword evidence="4" id="KW-0677">Repeat</keyword>
<evidence type="ECO:0000256" key="1">
    <source>
        <dbReference type="ARBA" id="ARBA00004613"/>
    </source>
</evidence>
<keyword evidence="3" id="KW-0732">Signal</keyword>
<feature type="repeat" description="Hemopexin" evidence="6">
    <location>
        <begin position="173"/>
        <end position="218"/>
    </location>
</feature>
<dbReference type="InterPro" id="IPR051298">
    <property type="entry name" value="Heme_transport/Cell_adhesion"/>
</dbReference>
<sequence length="422" mass="48328">MCPVIHPPFATLPGPDHHGAQMDRCEEIEFDVITPDAKRITYFFKGDHMWAGFHGPSQLINGSYKELDEHHHLGHIDAAFCLHQPNDEDHLHTYFFLDNKVFSYHERSHVLVEGFPKDISEVFPGIPDHLDAAVDCPKGDCLRDSVIFFKGDEIYHYNVKTKKVDEKKFEGMPNCTSAFRFMEHYYCFHGHQFSKFDPKTGEVHGRYPKEARDYFMKCSKFGDTTDHIERERCSRVHLDAITSDDAGNIYAFRGHHFLEQDAGNDTWAAATIESEFKELHSEVDAVFSYENHLYMIKDDMVYVYKVGEPHTHLDGYPKPLKEVLGVEGPIDAAFVCQDHHIAHVIKGQTVYDVDLKASPRVPVKEGTFTLFDKVDAGMCGPEGVKVFKGNHYFHFQSMKIMLMARAIPAEHKTALELFGCDH</sequence>
<keyword evidence="8" id="KW-1185">Reference proteome</keyword>
<gene>
    <name evidence="7" type="primary">hpxa</name>
</gene>
<keyword evidence="5" id="KW-0325">Glycoprotein</keyword>
<evidence type="ECO:0000256" key="2">
    <source>
        <dbReference type="ARBA" id="ARBA00022525"/>
    </source>
</evidence>
<feature type="repeat" description="Hemopexin" evidence="6">
    <location>
        <begin position="280"/>
        <end position="327"/>
    </location>
</feature>
<comment type="subcellular location">
    <subcellularLocation>
        <location evidence="1">Secreted</location>
    </subcellularLocation>
</comment>
<dbReference type="GO" id="GO:0005615">
    <property type="term" value="C:extracellular space"/>
    <property type="evidence" value="ECO:0007669"/>
    <property type="project" value="TreeGrafter"/>
</dbReference>
<proteinExistence type="predicted"/>
<feature type="repeat" description="Hemopexin" evidence="6">
    <location>
        <begin position="73"/>
        <end position="126"/>
    </location>
</feature>
<evidence type="ECO:0000256" key="3">
    <source>
        <dbReference type="ARBA" id="ARBA00022729"/>
    </source>
</evidence>
<organism evidence="7 8">
    <name type="scientific">Salmo trutta</name>
    <name type="common">Brown trout</name>
    <dbReference type="NCBI Taxonomy" id="8032"/>
    <lineage>
        <taxon>Eukaryota</taxon>
        <taxon>Metazoa</taxon>
        <taxon>Chordata</taxon>
        <taxon>Craniata</taxon>
        <taxon>Vertebrata</taxon>
        <taxon>Euteleostomi</taxon>
        <taxon>Actinopterygii</taxon>
        <taxon>Neopterygii</taxon>
        <taxon>Teleostei</taxon>
        <taxon>Protacanthopterygii</taxon>
        <taxon>Salmoniformes</taxon>
        <taxon>Salmonidae</taxon>
        <taxon>Salmoninae</taxon>
        <taxon>Salmo</taxon>
    </lineage>
</organism>
<dbReference type="PANTHER" id="PTHR22917:SF10">
    <property type="entry name" value="HEMOPEXIN"/>
    <property type="match status" value="1"/>
</dbReference>
<dbReference type="InterPro" id="IPR000585">
    <property type="entry name" value="Hemopexin-like_dom"/>
</dbReference>
<dbReference type="InterPro" id="IPR036375">
    <property type="entry name" value="Hemopexin-like_dom_sf"/>
</dbReference>
<reference evidence="7" key="2">
    <citation type="submission" date="2025-09" db="UniProtKB">
        <authorList>
            <consortium name="Ensembl"/>
        </authorList>
    </citation>
    <scope>IDENTIFICATION</scope>
</reference>
<dbReference type="FunFam" id="2.110.10.10:FF:000020">
    <property type="entry name" value="Hemopexin"/>
    <property type="match status" value="1"/>
</dbReference>
<dbReference type="AlphaFoldDB" id="A0A673WNH8"/>
<evidence type="ECO:0000256" key="6">
    <source>
        <dbReference type="PROSITE-ProRule" id="PRU01011"/>
    </source>
</evidence>
<dbReference type="Proteomes" id="UP000472277">
    <property type="component" value="Chromosome 24"/>
</dbReference>
<dbReference type="SUPFAM" id="SSF50923">
    <property type="entry name" value="Hemopexin-like domain"/>
    <property type="match status" value="2"/>
</dbReference>
<feature type="repeat" description="Hemopexin" evidence="6">
    <location>
        <begin position="127"/>
        <end position="172"/>
    </location>
</feature>
<dbReference type="Pfam" id="PF00045">
    <property type="entry name" value="Hemopexin"/>
    <property type="match status" value="1"/>
</dbReference>
<evidence type="ECO:0000256" key="5">
    <source>
        <dbReference type="ARBA" id="ARBA00023180"/>
    </source>
</evidence>
<evidence type="ECO:0000313" key="7">
    <source>
        <dbReference type="Ensembl" id="ENSSTUP00000010237.1"/>
    </source>
</evidence>
<reference evidence="7" key="1">
    <citation type="submission" date="2025-08" db="UniProtKB">
        <authorList>
            <consortium name="Ensembl"/>
        </authorList>
    </citation>
    <scope>IDENTIFICATION</scope>
</reference>
<protein>
    <submittedName>
        <fullName evidence="7">Hemopexin a</fullName>
    </submittedName>
</protein>
<dbReference type="InterPro" id="IPR018487">
    <property type="entry name" value="Hemopexin-like_repeat"/>
</dbReference>
<dbReference type="PANTHER" id="PTHR22917">
    <property type="entry name" value="HEMOPEXIN DOMAIN-CONTAINING PROTEIN"/>
    <property type="match status" value="1"/>
</dbReference>
<dbReference type="CDD" id="cd00094">
    <property type="entry name" value="HX"/>
    <property type="match status" value="1"/>
</dbReference>
<name>A0A673WNH8_SALTR</name>
<dbReference type="PROSITE" id="PS51642">
    <property type="entry name" value="HEMOPEXIN_2"/>
    <property type="match status" value="4"/>
</dbReference>